<keyword evidence="4" id="KW-1185">Reference proteome</keyword>
<evidence type="ECO:0000313" key="3">
    <source>
        <dbReference type="EMBL" id="MCT7942017.1"/>
    </source>
</evidence>
<dbReference type="RefSeq" id="WP_261298401.1">
    <property type="nucleotide sequence ID" value="NZ_JAMTCD010000010.1"/>
</dbReference>
<name>A0A9X3ANL8_9GAMM</name>
<dbReference type="PROSITE" id="PS51257">
    <property type="entry name" value="PROKAR_LIPOPROTEIN"/>
    <property type="match status" value="1"/>
</dbReference>
<evidence type="ECO:0000259" key="2">
    <source>
        <dbReference type="Pfam" id="PF06468"/>
    </source>
</evidence>
<comment type="caution">
    <text evidence="3">The sequence shown here is derived from an EMBL/GenBank/DDBJ whole genome shotgun (WGS) entry which is preliminary data.</text>
</comment>
<sequence length="241" mass="25186">MKTTDIKLKPSLLALFVVSTLLSGCGDDDEVVVTPEPTPPAVVMQTYTVTVTNLTANQPMSPVIVASHSADAMLWQAGETASLAIEKMAEGGDTADIAALEAVTNSVNGAGMLMPGMTETLTLTLAEADVANLSLVTMLVNTNDAFTGVNGVNIAEMDVDIPIMMHYMAYDAGTEANTEAKGSMPGPADGGEGFNAARDDVNFVHIHPGVISQYDGLADSVLMPSHRFDNPVLAVTITRTE</sequence>
<evidence type="ECO:0000256" key="1">
    <source>
        <dbReference type="SAM" id="SignalP"/>
    </source>
</evidence>
<feature type="domain" description="Spondin" evidence="2">
    <location>
        <begin position="60"/>
        <end position="176"/>
    </location>
</feature>
<accession>A0A9X3ANL8</accession>
<organism evidence="3 4">
    <name type="scientific">Shewanella holmiensis</name>
    <dbReference type="NCBI Taxonomy" id="2952222"/>
    <lineage>
        <taxon>Bacteria</taxon>
        <taxon>Pseudomonadati</taxon>
        <taxon>Pseudomonadota</taxon>
        <taxon>Gammaproteobacteria</taxon>
        <taxon>Alteromonadales</taxon>
        <taxon>Shewanellaceae</taxon>
        <taxon>Shewanella</taxon>
    </lineage>
</organism>
<dbReference type="AlphaFoldDB" id="A0A9X3ANL8"/>
<proteinExistence type="predicted"/>
<dbReference type="Proteomes" id="UP001155546">
    <property type="component" value="Unassembled WGS sequence"/>
</dbReference>
<dbReference type="NCBIfam" id="NF038123">
    <property type="entry name" value="NF038123_dom"/>
    <property type="match status" value="1"/>
</dbReference>
<dbReference type="InterPro" id="IPR009465">
    <property type="entry name" value="Spondin_N"/>
</dbReference>
<feature type="chain" id="PRO_5040881294" evidence="1">
    <location>
        <begin position="24"/>
        <end position="241"/>
    </location>
</feature>
<feature type="signal peptide" evidence="1">
    <location>
        <begin position="1"/>
        <end position="23"/>
    </location>
</feature>
<dbReference type="Pfam" id="PF06468">
    <property type="entry name" value="Spond_N"/>
    <property type="match status" value="1"/>
</dbReference>
<keyword evidence="1" id="KW-0732">Signal</keyword>
<protein>
    <submittedName>
        <fullName evidence="3">Spondin domain-containing protein</fullName>
    </submittedName>
</protein>
<dbReference type="Gene3D" id="2.60.40.2130">
    <property type="entry name" value="F-spondin domain"/>
    <property type="match status" value="1"/>
</dbReference>
<gene>
    <name evidence="3" type="ORF">NE535_09470</name>
</gene>
<reference evidence="3" key="1">
    <citation type="journal article" date="2023" name="Int. J. Syst. Evol. Microbiol.">
        <title>&lt;i&gt;Shewanella septentrionalis&lt;/i&gt; sp. nov. and &lt;i&gt;Shewanella holmiensis&lt;/i&gt; sp. nov., isolated from Baltic Sea water and sediments.</title>
        <authorList>
            <person name="Martin-Rodriguez A.J."/>
            <person name="Thorell K."/>
            <person name="Joffre E."/>
            <person name="Jensie-Markopoulos S."/>
            <person name="Moore E.R.B."/>
            <person name="Sjoling A."/>
        </authorList>
    </citation>
    <scope>NUCLEOTIDE SEQUENCE</scope>
    <source>
        <strain evidence="3">SP1S2-7</strain>
    </source>
</reference>
<dbReference type="InterPro" id="IPR038678">
    <property type="entry name" value="Spondin_N_sf"/>
</dbReference>
<evidence type="ECO:0000313" key="4">
    <source>
        <dbReference type="Proteomes" id="UP001155546"/>
    </source>
</evidence>
<dbReference type="EMBL" id="JAMTCD010000010">
    <property type="protein sequence ID" value="MCT7942017.1"/>
    <property type="molecule type" value="Genomic_DNA"/>
</dbReference>